<protein>
    <submittedName>
        <fullName evidence="1">Uncharacterized protein</fullName>
    </submittedName>
</protein>
<sequence length="116" mass="14236">MSRWDELHQQERQLSYQLEEVSHRRFRAESILDDIEIYMSNNQSLEMELYEAAYQSKYANQLEETSHQLNVYKNNFFNDFDDCITTLKAEERRLEDKMDVIYYEKLKESCKEEEKK</sequence>
<gene>
    <name evidence="1" type="ORF">D8827_03365</name>
</gene>
<accession>A0AAE8G396</accession>
<dbReference type="Proteomes" id="UP000267137">
    <property type="component" value="Unassembled WGS sequence"/>
</dbReference>
<evidence type="ECO:0000313" key="2">
    <source>
        <dbReference type="Proteomes" id="UP000267137"/>
    </source>
</evidence>
<evidence type="ECO:0000313" key="1">
    <source>
        <dbReference type="EMBL" id="RSJ23551.1"/>
    </source>
</evidence>
<proteinExistence type="predicted"/>
<dbReference type="AlphaFoldDB" id="A0AAE8G396"/>
<dbReference type="EMBL" id="RJOO01000002">
    <property type="protein sequence ID" value="RSJ23551.1"/>
    <property type="molecule type" value="Genomic_DNA"/>
</dbReference>
<reference evidence="1 2" key="1">
    <citation type="submission" date="2018-11" db="EMBL/GenBank/DDBJ databases">
        <title>Species Designations Belie Phenotypic and Genotypic Heterogeneity in Oral Streptococci.</title>
        <authorList>
            <person name="Velsko I."/>
        </authorList>
    </citation>
    <scope>NUCLEOTIDE SEQUENCE [LARGE SCALE GENOMIC DNA]</scope>
    <source>
        <strain evidence="1 2">KLC02</strain>
    </source>
</reference>
<comment type="caution">
    <text evidence="1">The sequence shown here is derived from an EMBL/GenBank/DDBJ whole genome shotgun (WGS) entry which is preliminary data.</text>
</comment>
<organism evidence="1 2">
    <name type="scientific">Streptococcus intermedius</name>
    <dbReference type="NCBI Taxonomy" id="1338"/>
    <lineage>
        <taxon>Bacteria</taxon>
        <taxon>Bacillati</taxon>
        <taxon>Bacillota</taxon>
        <taxon>Bacilli</taxon>
        <taxon>Lactobacillales</taxon>
        <taxon>Streptococcaceae</taxon>
        <taxon>Streptococcus</taxon>
        <taxon>Streptococcus anginosus group</taxon>
    </lineage>
</organism>
<dbReference type="RefSeq" id="WP_125442264.1">
    <property type="nucleotide sequence ID" value="NZ_RJOO01000002.1"/>
</dbReference>
<name>A0AAE8G396_STRIT</name>